<feature type="compositionally biased region" description="Basic and acidic residues" evidence="1">
    <location>
        <begin position="131"/>
        <end position="144"/>
    </location>
</feature>
<feature type="compositionally biased region" description="Basic and acidic residues" evidence="1">
    <location>
        <begin position="14"/>
        <end position="25"/>
    </location>
</feature>
<dbReference type="Proteomes" id="UP001472677">
    <property type="component" value="Unassembled WGS sequence"/>
</dbReference>
<feature type="region of interest" description="Disordered" evidence="1">
    <location>
        <begin position="125"/>
        <end position="144"/>
    </location>
</feature>
<reference evidence="2 3" key="1">
    <citation type="journal article" date="2024" name="G3 (Bethesda)">
        <title>Genome assembly of Hibiscus sabdariffa L. provides insights into metabolisms of medicinal natural products.</title>
        <authorList>
            <person name="Kim T."/>
        </authorList>
    </citation>
    <scope>NUCLEOTIDE SEQUENCE [LARGE SCALE GENOMIC DNA]</scope>
    <source>
        <strain evidence="2">TK-2024</strain>
        <tissue evidence="2">Old leaves</tissue>
    </source>
</reference>
<organism evidence="2 3">
    <name type="scientific">Hibiscus sabdariffa</name>
    <name type="common">roselle</name>
    <dbReference type="NCBI Taxonomy" id="183260"/>
    <lineage>
        <taxon>Eukaryota</taxon>
        <taxon>Viridiplantae</taxon>
        <taxon>Streptophyta</taxon>
        <taxon>Embryophyta</taxon>
        <taxon>Tracheophyta</taxon>
        <taxon>Spermatophyta</taxon>
        <taxon>Magnoliopsida</taxon>
        <taxon>eudicotyledons</taxon>
        <taxon>Gunneridae</taxon>
        <taxon>Pentapetalae</taxon>
        <taxon>rosids</taxon>
        <taxon>malvids</taxon>
        <taxon>Malvales</taxon>
        <taxon>Malvaceae</taxon>
        <taxon>Malvoideae</taxon>
        <taxon>Hibiscus</taxon>
    </lineage>
</organism>
<evidence type="ECO:0000256" key="1">
    <source>
        <dbReference type="SAM" id="MobiDB-lite"/>
    </source>
</evidence>
<evidence type="ECO:0000313" key="2">
    <source>
        <dbReference type="EMBL" id="KAK8596970.1"/>
    </source>
</evidence>
<gene>
    <name evidence="2" type="ORF">V6N12_065447</name>
</gene>
<sequence>MKIVRNKGPIVEVSVERMTKNKDAPTPRVSTTSNPAKGKEKGRSDEEEAEPQGNLGCSLIVKTPMVNVNTNNEEQNHASQRIDECLFDLNQEFATDLEERMYFTTLEVVTPDLPDVEEVVVEEINDENEDKEQSVEKDEVVIVA</sequence>
<accession>A0ABR2G8Q6</accession>
<comment type="caution">
    <text evidence="2">The sequence shown here is derived from an EMBL/GenBank/DDBJ whole genome shotgun (WGS) entry which is preliminary data.</text>
</comment>
<evidence type="ECO:0000313" key="3">
    <source>
        <dbReference type="Proteomes" id="UP001472677"/>
    </source>
</evidence>
<name>A0ABR2G8Q6_9ROSI</name>
<proteinExistence type="predicted"/>
<dbReference type="EMBL" id="JBBPBM010000002">
    <property type="protein sequence ID" value="KAK8596970.1"/>
    <property type="molecule type" value="Genomic_DNA"/>
</dbReference>
<protein>
    <submittedName>
        <fullName evidence="2">Uncharacterized protein</fullName>
    </submittedName>
</protein>
<feature type="region of interest" description="Disordered" evidence="1">
    <location>
        <begin position="1"/>
        <end position="57"/>
    </location>
</feature>
<keyword evidence="3" id="KW-1185">Reference proteome</keyword>